<dbReference type="AlphaFoldDB" id="A0A9W9CE18"/>
<comment type="caution">
    <text evidence="5">The sequence shown here is derived from an EMBL/GenBank/DDBJ whole genome shotgun (WGS) entry which is preliminary data.</text>
</comment>
<keyword evidence="3" id="KW-0472">Membrane</keyword>
<evidence type="ECO:0000259" key="4">
    <source>
        <dbReference type="Pfam" id="PF00501"/>
    </source>
</evidence>
<proteinExistence type="inferred from homology"/>
<dbReference type="Gene3D" id="3.40.50.12780">
    <property type="entry name" value="N-terminal domain of ligase-like"/>
    <property type="match status" value="1"/>
</dbReference>
<dbReference type="EMBL" id="JAPEUX010000002">
    <property type="protein sequence ID" value="KAJ4357517.1"/>
    <property type="molecule type" value="Genomic_DNA"/>
</dbReference>
<dbReference type="PROSITE" id="PS00455">
    <property type="entry name" value="AMP_BINDING"/>
    <property type="match status" value="1"/>
</dbReference>
<gene>
    <name evidence="5" type="ORF">N0V89_002093</name>
</gene>
<keyword evidence="6" id="KW-1185">Reference proteome</keyword>
<keyword evidence="3" id="KW-0812">Transmembrane</keyword>
<evidence type="ECO:0000256" key="2">
    <source>
        <dbReference type="ARBA" id="ARBA00022598"/>
    </source>
</evidence>
<dbReference type="Pfam" id="PF00501">
    <property type="entry name" value="AMP-binding"/>
    <property type="match status" value="1"/>
</dbReference>
<dbReference type="PANTHER" id="PTHR24096:SF149">
    <property type="entry name" value="AMP-BINDING DOMAIN-CONTAINING PROTEIN-RELATED"/>
    <property type="match status" value="1"/>
</dbReference>
<keyword evidence="2" id="KW-0436">Ligase</keyword>
<comment type="similarity">
    <text evidence="1">Belongs to the ATP-dependent AMP-binding enzyme family.</text>
</comment>
<feature type="transmembrane region" description="Helical" evidence="3">
    <location>
        <begin position="130"/>
        <end position="149"/>
    </location>
</feature>
<dbReference type="GO" id="GO:0016405">
    <property type="term" value="F:CoA-ligase activity"/>
    <property type="evidence" value="ECO:0007669"/>
    <property type="project" value="TreeGrafter"/>
</dbReference>
<dbReference type="InterPro" id="IPR000873">
    <property type="entry name" value="AMP-dep_synth/lig_dom"/>
</dbReference>
<name>A0A9W9CE18_9PLEO</name>
<organism evidence="5 6">
    <name type="scientific">Didymosphaeria variabile</name>
    <dbReference type="NCBI Taxonomy" id="1932322"/>
    <lineage>
        <taxon>Eukaryota</taxon>
        <taxon>Fungi</taxon>
        <taxon>Dikarya</taxon>
        <taxon>Ascomycota</taxon>
        <taxon>Pezizomycotina</taxon>
        <taxon>Dothideomycetes</taxon>
        <taxon>Pleosporomycetidae</taxon>
        <taxon>Pleosporales</taxon>
        <taxon>Massarineae</taxon>
        <taxon>Didymosphaeriaceae</taxon>
        <taxon>Didymosphaeria</taxon>
    </lineage>
</organism>
<keyword evidence="3" id="KW-1133">Transmembrane helix</keyword>
<evidence type="ECO:0000256" key="3">
    <source>
        <dbReference type="SAM" id="Phobius"/>
    </source>
</evidence>
<dbReference type="InterPro" id="IPR042099">
    <property type="entry name" value="ANL_N_sf"/>
</dbReference>
<reference evidence="5" key="1">
    <citation type="submission" date="2022-10" db="EMBL/GenBank/DDBJ databases">
        <title>Tapping the CABI collections for fungal endophytes: first genome assemblies for Collariella, Neodidymelliopsis, Ascochyta clinopodiicola, Didymella pomorum, Didymosphaeria variabile, Neocosmospora piperis and Neocucurbitaria cava.</title>
        <authorList>
            <person name="Hill R."/>
        </authorList>
    </citation>
    <scope>NUCLEOTIDE SEQUENCE</scope>
    <source>
        <strain evidence="5">IMI 356815</strain>
    </source>
</reference>
<dbReference type="GeneID" id="80905623"/>
<evidence type="ECO:0000313" key="6">
    <source>
        <dbReference type="Proteomes" id="UP001140513"/>
    </source>
</evidence>
<dbReference type="SUPFAM" id="SSF56801">
    <property type="entry name" value="Acetyl-CoA synthetase-like"/>
    <property type="match status" value="1"/>
</dbReference>
<feature type="domain" description="AMP-dependent synthetase/ligase" evidence="4">
    <location>
        <begin position="1"/>
        <end position="285"/>
    </location>
</feature>
<protein>
    <recommendedName>
        <fullName evidence="4">AMP-dependent synthetase/ligase domain-containing protein</fullName>
    </recommendedName>
</protein>
<evidence type="ECO:0000256" key="1">
    <source>
        <dbReference type="ARBA" id="ARBA00006432"/>
    </source>
</evidence>
<dbReference type="OrthoDB" id="1898221at2759"/>
<accession>A0A9W9CE18</accession>
<sequence>MAHFLEVSQPKVLVADGTTWSTLFGAARRQGLSGLRSVSLHGARSPFENDISAEVVFDQNTFLPALDLSQRDSREYTAVVCFSSGTSGKAKGVELSHYNLVASMLSIRSTEPHYWDASIRGVFFAPLCHIYGLVTVVLMGTWMGLYTMLQKKYTLQSYLELSAQTQSNALRILPTIAVQISKQTSFDLSRLQNVKYIMCSGAVLPTPTIRHFRKHLPNAPIFQGYGMTETNITMLKPESAHRVGSVGKLFAGIEARIVDDEGSDVAEGAQGEMLVRGPSIFRRYLRNKEATRETFDGEWMRTGDVARVDKEGYWWLTERKKELIKYKGYVS</sequence>
<evidence type="ECO:0000313" key="5">
    <source>
        <dbReference type="EMBL" id="KAJ4357517.1"/>
    </source>
</evidence>
<dbReference type="InterPro" id="IPR020845">
    <property type="entry name" value="AMP-binding_CS"/>
</dbReference>
<dbReference type="PANTHER" id="PTHR24096">
    <property type="entry name" value="LONG-CHAIN-FATTY-ACID--COA LIGASE"/>
    <property type="match status" value="1"/>
</dbReference>
<dbReference type="RefSeq" id="XP_056074376.1">
    <property type="nucleotide sequence ID" value="XM_056210903.1"/>
</dbReference>
<dbReference type="Proteomes" id="UP001140513">
    <property type="component" value="Unassembled WGS sequence"/>
</dbReference>